<dbReference type="InterPro" id="IPR001314">
    <property type="entry name" value="Peptidase_S1A"/>
</dbReference>
<evidence type="ECO:0000256" key="6">
    <source>
        <dbReference type="ARBA" id="ARBA00022837"/>
    </source>
</evidence>
<dbReference type="InterPro" id="IPR043504">
    <property type="entry name" value="Peptidase_S1_PA_chymotrypsin"/>
</dbReference>
<dbReference type="GO" id="GO:0006508">
    <property type="term" value="P:proteolysis"/>
    <property type="evidence" value="ECO:0007669"/>
    <property type="project" value="UniProtKB-KW"/>
</dbReference>
<dbReference type="AlphaFoldDB" id="A0A6J2YQW5"/>
<evidence type="ECO:0000256" key="8">
    <source>
        <dbReference type="ARBA" id="ARBA00023157"/>
    </source>
</evidence>
<comment type="subcellular location">
    <subcellularLocation>
        <location evidence="12">Secreted</location>
    </subcellularLocation>
</comment>
<dbReference type="Gene3D" id="3.30.1640.30">
    <property type="match status" value="1"/>
</dbReference>
<comment type="similarity">
    <text evidence="10 12">Belongs to the peptidase S1 family. CLIP subfamily.</text>
</comment>
<keyword evidence="2" id="KW-0479">Metal-binding</keyword>
<evidence type="ECO:0000256" key="3">
    <source>
        <dbReference type="ARBA" id="ARBA00022729"/>
    </source>
</evidence>
<proteinExistence type="inferred from homology"/>
<gene>
    <name evidence="16" type="primary">LOC115889349</name>
</gene>
<dbReference type="PROSITE" id="PS51888">
    <property type="entry name" value="CLIP"/>
    <property type="match status" value="1"/>
</dbReference>
<dbReference type="Proteomes" id="UP000504635">
    <property type="component" value="Unplaced"/>
</dbReference>
<dbReference type="EC" id="3.4.21.-" evidence="11"/>
<keyword evidence="9" id="KW-0325">Glycoprotein</keyword>
<name>A0A6J2YQW5_SITOR</name>
<dbReference type="KEGG" id="soy:115889349"/>
<keyword evidence="5 11" id="KW-0720">Serine protease</keyword>
<dbReference type="Gene3D" id="2.40.10.10">
    <property type="entry name" value="Trypsin-like serine proteases"/>
    <property type="match status" value="2"/>
</dbReference>
<evidence type="ECO:0000256" key="9">
    <source>
        <dbReference type="ARBA" id="ARBA00023180"/>
    </source>
</evidence>
<feature type="domain" description="Peptidase S1" evidence="13">
    <location>
        <begin position="156"/>
        <end position="405"/>
    </location>
</feature>
<dbReference type="GO" id="GO:0051604">
    <property type="term" value="P:protein maturation"/>
    <property type="evidence" value="ECO:0007669"/>
    <property type="project" value="UniProtKB-ARBA"/>
</dbReference>
<dbReference type="InParanoid" id="A0A6J2YQW5"/>
<dbReference type="FunFam" id="2.40.10.10:FF:000028">
    <property type="entry name" value="Serine protease easter"/>
    <property type="match status" value="1"/>
</dbReference>
<evidence type="ECO:0000256" key="4">
    <source>
        <dbReference type="ARBA" id="ARBA00022801"/>
    </source>
</evidence>
<dbReference type="PROSITE" id="PS00135">
    <property type="entry name" value="TRYPSIN_SER"/>
    <property type="match status" value="1"/>
</dbReference>
<sequence length="406" mass="44958">MNGGAKNSVFYLSLYCLCFVIAPVEIQAGLLSRYSINYEDTKLCSPPLGGTCVEIRKCPFFSELLDRSPIPRPRSIVKIIREHHCGFENNNPKVCCSSSMATSTTTTSTTPRPTSVKKVQRLPEMFKGLKHKLSKHRNYHLLPKDTCGPISANSRITNGKGTNIEEFPWMVLVAYGSPDEEVEFRCGGTVINNRYVLTAAHCVHNSNITGVRLGEYDRSNSEEDCDSNYCTAPVQDFYVENVIPHQKYNPKTFDNDIALLRLTSEADFSYGNVQPICLPIEEMNDDLTGKFAIVSGWGLTEEGLKSSVLLKASIPVLPIESCKNLYKSFTTLTSQQICAGGYRGRDSCKGDSGGPMMYAGLIQGTPRFIQYGIVSFGPSECGTEEQPGIYTRVASYLPWILDNIKP</sequence>
<evidence type="ECO:0000259" key="13">
    <source>
        <dbReference type="PROSITE" id="PS50240"/>
    </source>
</evidence>
<dbReference type="InterPro" id="IPR001254">
    <property type="entry name" value="Trypsin_dom"/>
</dbReference>
<evidence type="ECO:0000313" key="15">
    <source>
        <dbReference type="Proteomes" id="UP000504635"/>
    </source>
</evidence>
<keyword evidence="4 11" id="KW-0378">Hydrolase</keyword>
<dbReference type="PRINTS" id="PR00722">
    <property type="entry name" value="CHYMOTRYPSIN"/>
</dbReference>
<dbReference type="CDD" id="cd00190">
    <property type="entry name" value="Tryp_SPc"/>
    <property type="match status" value="1"/>
</dbReference>
<dbReference type="GO" id="GO:0005576">
    <property type="term" value="C:extracellular region"/>
    <property type="evidence" value="ECO:0007669"/>
    <property type="project" value="UniProtKB-SubCell"/>
</dbReference>
<dbReference type="PANTHER" id="PTHR24258:SF144">
    <property type="entry name" value="GH14088P"/>
    <property type="match status" value="1"/>
</dbReference>
<dbReference type="Pfam" id="PF12032">
    <property type="entry name" value="CLIP"/>
    <property type="match status" value="1"/>
</dbReference>
<keyword evidence="12" id="KW-0964">Secreted</keyword>
<reference evidence="16" key="1">
    <citation type="submission" date="2025-08" db="UniProtKB">
        <authorList>
            <consortium name="RefSeq"/>
        </authorList>
    </citation>
    <scope>IDENTIFICATION</scope>
    <source>
        <tissue evidence="16">Gonads</tissue>
    </source>
</reference>
<evidence type="ECO:0000256" key="10">
    <source>
        <dbReference type="ARBA" id="ARBA00024195"/>
    </source>
</evidence>
<feature type="signal peptide" evidence="12">
    <location>
        <begin position="1"/>
        <end position="28"/>
    </location>
</feature>
<dbReference type="FunFam" id="2.40.10.10:FF:000078">
    <property type="entry name" value="Serine protease H137"/>
    <property type="match status" value="1"/>
</dbReference>
<dbReference type="SUPFAM" id="SSF50494">
    <property type="entry name" value="Trypsin-like serine proteases"/>
    <property type="match status" value="1"/>
</dbReference>
<dbReference type="PANTHER" id="PTHR24258">
    <property type="entry name" value="SERINE PROTEASE-RELATED"/>
    <property type="match status" value="1"/>
</dbReference>
<keyword evidence="1 11" id="KW-0645">Protease</keyword>
<evidence type="ECO:0000256" key="2">
    <source>
        <dbReference type="ARBA" id="ARBA00022723"/>
    </source>
</evidence>
<dbReference type="Pfam" id="PF00089">
    <property type="entry name" value="Trypsin"/>
    <property type="match status" value="1"/>
</dbReference>
<dbReference type="PROSITE" id="PS50240">
    <property type="entry name" value="TRYPSIN_DOM"/>
    <property type="match status" value="1"/>
</dbReference>
<feature type="chain" id="PRO_5027164469" description="CLIP domain-containing serine protease" evidence="12">
    <location>
        <begin position="29"/>
        <end position="406"/>
    </location>
</feature>
<keyword evidence="7" id="KW-0865">Zymogen</keyword>
<evidence type="ECO:0000256" key="5">
    <source>
        <dbReference type="ARBA" id="ARBA00022825"/>
    </source>
</evidence>
<evidence type="ECO:0000256" key="7">
    <source>
        <dbReference type="ARBA" id="ARBA00023145"/>
    </source>
</evidence>
<organism evidence="15 16">
    <name type="scientific">Sitophilus oryzae</name>
    <name type="common">Rice weevil</name>
    <name type="synonym">Curculio oryzae</name>
    <dbReference type="NCBI Taxonomy" id="7048"/>
    <lineage>
        <taxon>Eukaryota</taxon>
        <taxon>Metazoa</taxon>
        <taxon>Ecdysozoa</taxon>
        <taxon>Arthropoda</taxon>
        <taxon>Hexapoda</taxon>
        <taxon>Insecta</taxon>
        <taxon>Pterygota</taxon>
        <taxon>Neoptera</taxon>
        <taxon>Endopterygota</taxon>
        <taxon>Coleoptera</taxon>
        <taxon>Polyphaga</taxon>
        <taxon>Cucujiformia</taxon>
        <taxon>Curculionidae</taxon>
        <taxon>Dryophthorinae</taxon>
        <taxon>Sitophilus</taxon>
    </lineage>
</organism>
<dbReference type="InterPro" id="IPR009003">
    <property type="entry name" value="Peptidase_S1_PA"/>
</dbReference>
<dbReference type="SMART" id="SM00020">
    <property type="entry name" value="Tryp_SPc"/>
    <property type="match status" value="1"/>
</dbReference>
<dbReference type="InterPro" id="IPR018114">
    <property type="entry name" value="TRYPSIN_HIS"/>
</dbReference>
<dbReference type="OrthoDB" id="8250810at2759"/>
<protein>
    <recommendedName>
        <fullName evidence="12">CLIP domain-containing serine protease</fullName>
        <ecNumber evidence="11">3.4.21.-</ecNumber>
    </recommendedName>
</protein>
<dbReference type="GeneID" id="115889349"/>
<dbReference type="PROSITE" id="PS00134">
    <property type="entry name" value="TRYPSIN_HIS"/>
    <property type="match status" value="1"/>
</dbReference>
<dbReference type="GO" id="GO:0004252">
    <property type="term" value="F:serine-type endopeptidase activity"/>
    <property type="evidence" value="ECO:0007669"/>
    <property type="project" value="UniProtKB-UniRule"/>
</dbReference>
<dbReference type="InterPro" id="IPR022700">
    <property type="entry name" value="CLIP"/>
</dbReference>
<evidence type="ECO:0000256" key="1">
    <source>
        <dbReference type="ARBA" id="ARBA00022670"/>
    </source>
</evidence>
<evidence type="ECO:0000256" key="12">
    <source>
        <dbReference type="RuleBase" id="RU366078"/>
    </source>
</evidence>
<feature type="domain" description="Clip" evidence="14">
    <location>
        <begin position="43"/>
        <end position="96"/>
    </location>
</feature>
<evidence type="ECO:0000259" key="14">
    <source>
        <dbReference type="PROSITE" id="PS51888"/>
    </source>
</evidence>
<evidence type="ECO:0000256" key="11">
    <source>
        <dbReference type="RuleBase" id="RU363034"/>
    </source>
</evidence>
<keyword evidence="6" id="KW-0106">Calcium</keyword>
<keyword evidence="3 12" id="KW-0732">Signal</keyword>
<dbReference type="InterPro" id="IPR033116">
    <property type="entry name" value="TRYPSIN_SER"/>
</dbReference>
<evidence type="ECO:0000313" key="16">
    <source>
        <dbReference type="RefSeq" id="XP_030765185.1"/>
    </source>
</evidence>
<keyword evidence="8" id="KW-1015">Disulfide bond</keyword>
<comment type="domain">
    <text evidence="12">The clip domain consists of 35-55 residues which are 'knitted' together usually by 3 conserved disulfide bonds forming a clip-like compact structure.</text>
</comment>
<dbReference type="GO" id="GO:0046872">
    <property type="term" value="F:metal ion binding"/>
    <property type="evidence" value="ECO:0007669"/>
    <property type="project" value="UniProtKB-KW"/>
</dbReference>
<accession>A0A6J2YQW5</accession>
<dbReference type="InterPro" id="IPR038565">
    <property type="entry name" value="CLIP_sf"/>
</dbReference>
<keyword evidence="15" id="KW-1185">Reference proteome</keyword>
<dbReference type="RefSeq" id="XP_030765185.1">
    <property type="nucleotide sequence ID" value="XM_030909325.1"/>
</dbReference>